<dbReference type="SUPFAM" id="SSF48008">
    <property type="entry name" value="GntR ligand-binding domain-like"/>
    <property type="match status" value="1"/>
</dbReference>
<dbReference type="Proteomes" id="UP000324233">
    <property type="component" value="Chromosome"/>
</dbReference>
<evidence type="ECO:0000259" key="4">
    <source>
        <dbReference type="SMART" id="SM00895"/>
    </source>
</evidence>
<sequence>MTCSLAVAACSARHSPQPVALSITLRVNPTAVRDALLQAQVMGLVRVVPRSGAYVRSLSYAPPVDALSGTIETALMQVDHNLFRLRDARRVLEVELAGRAAERRRLEDLPPLRRALEAMASLPEADRRGDYVEADIHFHTELARLAGNAVPLTSQQALLNLLRPHLTRLPWSPRRRARTDRSHAAIYTAPVDGGLGIGRSTSSKGPPGRETWTANIVFMMRTVFMLCVVAVGARASAEVAQ</sequence>
<dbReference type="EMBL" id="CP042997">
    <property type="protein sequence ID" value="QEH35231.1"/>
    <property type="molecule type" value="Genomic_DNA"/>
</dbReference>
<gene>
    <name evidence="5" type="primary">lutR</name>
    <name evidence="5" type="ORF">OJF2_37780</name>
</gene>
<dbReference type="RefSeq" id="WP_168221899.1">
    <property type="nucleotide sequence ID" value="NZ_CP042997.1"/>
</dbReference>
<keyword evidence="1" id="KW-0805">Transcription regulation</keyword>
<evidence type="ECO:0000256" key="1">
    <source>
        <dbReference type="ARBA" id="ARBA00023015"/>
    </source>
</evidence>
<dbReference type="PANTHER" id="PTHR43537:SF5">
    <property type="entry name" value="UXU OPERON TRANSCRIPTIONAL REGULATOR"/>
    <property type="match status" value="1"/>
</dbReference>
<organism evidence="5 6">
    <name type="scientific">Aquisphaera giovannonii</name>
    <dbReference type="NCBI Taxonomy" id="406548"/>
    <lineage>
        <taxon>Bacteria</taxon>
        <taxon>Pseudomonadati</taxon>
        <taxon>Planctomycetota</taxon>
        <taxon>Planctomycetia</taxon>
        <taxon>Isosphaerales</taxon>
        <taxon>Isosphaeraceae</taxon>
        <taxon>Aquisphaera</taxon>
    </lineage>
</organism>
<dbReference type="SUPFAM" id="SSF46785">
    <property type="entry name" value="Winged helix' DNA-binding domain"/>
    <property type="match status" value="1"/>
</dbReference>
<keyword evidence="3" id="KW-0804">Transcription</keyword>
<proteinExistence type="predicted"/>
<evidence type="ECO:0000256" key="2">
    <source>
        <dbReference type="ARBA" id="ARBA00023125"/>
    </source>
</evidence>
<dbReference type="AlphaFoldDB" id="A0A5B9W5H6"/>
<keyword evidence="2" id="KW-0238">DNA-binding</keyword>
<dbReference type="Gene3D" id="1.20.120.530">
    <property type="entry name" value="GntR ligand-binding domain-like"/>
    <property type="match status" value="1"/>
</dbReference>
<protein>
    <submittedName>
        <fullName evidence="5">HTH-type transcriptional regulator LutR</fullName>
    </submittedName>
</protein>
<evidence type="ECO:0000313" key="6">
    <source>
        <dbReference type="Proteomes" id="UP000324233"/>
    </source>
</evidence>
<evidence type="ECO:0000313" key="5">
    <source>
        <dbReference type="EMBL" id="QEH35231.1"/>
    </source>
</evidence>
<keyword evidence="6" id="KW-1185">Reference proteome</keyword>
<dbReference type="InterPro" id="IPR036390">
    <property type="entry name" value="WH_DNA-bd_sf"/>
</dbReference>
<reference evidence="5 6" key="1">
    <citation type="submission" date="2019-08" db="EMBL/GenBank/DDBJ databases">
        <title>Deep-cultivation of Planctomycetes and their phenomic and genomic characterization uncovers novel biology.</title>
        <authorList>
            <person name="Wiegand S."/>
            <person name="Jogler M."/>
            <person name="Boedeker C."/>
            <person name="Pinto D."/>
            <person name="Vollmers J."/>
            <person name="Rivas-Marin E."/>
            <person name="Kohn T."/>
            <person name="Peeters S.H."/>
            <person name="Heuer A."/>
            <person name="Rast P."/>
            <person name="Oberbeckmann S."/>
            <person name="Bunk B."/>
            <person name="Jeske O."/>
            <person name="Meyerdierks A."/>
            <person name="Storesund J.E."/>
            <person name="Kallscheuer N."/>
            <person name="Luecker S."/>
            <person name="Lage O.M."/>
            <person name="Pohl T."/>
            <person name="Merkel B.J."/>
            <person name="Hornburger P."/>
            <person name="Mueller R.-W."/>
            <person name="Bruemmer F."/>
            <person name="Labrenz M."/>
            <person name="Spormann A.M."/>
            <person name="Op den Camp H."/>
            <person name="Overmann J."/>
            <person name="Amann R."/>
            <person name="Jetten M.S.M."/>
            <person name="Mascher T."/>
            <person name="Medema M.H."/>
            <person name="Devos D.P."/>
            <person name="Kaster A.-K."/>
            <person name="Ovreas L."/>
            <person name="Rohde M."/>
            <person name="Galperin M.Y."/>
            <person name="Jogler C."/>
        </authorList>
    </citation>
    <scope>NUCLEOTIDE SEQUENCE [LARGE SCALE GENOMIC DNA]</scope>
    <source>
        <strain evidence="5 6">OJF2</strain>
    </source>
</reference>
<accession>A0A5B9W5H6</accession>
<dbReference type="InterPro" id="IPR008920">
    <property type="entry name" value="TF_FadR/GntR_C"/>
</dbReference>
<dbReference type="PANTHER" id="PTHR43537">
    <property type="entry name" value="TRANSCRIPTIONAL REGULATOR, GNTR FAMILY"/>
    <property type="match status" value="1"/>
</dbReference>
<dbReference type="Pfam" id="PF07729">
    <property type="entry name" value="FCD"/>
    <property type="match status" value="1"/>
</dbReference>
<dbReference type="GO" id="GO:0003677">
    <property type="term" value="F:DNA binding"/>
    <property type="evidence" value="ECO:0007669"/>
    <property type="project" value="UniProtKB-KW"/>
</dbReference>
<dbReference type="InterPro" id="IPR011711">
    <property type="entry name" value="GntR_C"/>
</dbReference>
<dbReference type="KEGG" id="agv:OJF2_37780"/>
<name>A0A5B9W5H6_9BACT</name>
<feature type="domain" description="GntR C-terminal" evidence="4">
    <location>
        <begin position="84"/>
        <end position="190"/>
    </location>
</feature>
<dbReference type="SMART" id="SM00895">
    <property type="entry name" value="FCD"/>
    <property type="match status" value="1"/>
</dbReference>
<evidence type="ECO:0000256" key="3">
    <source>
        <dbReference type="ARBA" id="ARBA00023163"/>
    </source>
</evidence>